<organism evidence="1 2">
    <name type="scientific">Protopolystoma xenopodis</name>
    <dbReference type="NCBI Taxonomy" id="117903"/>
    <lineage>
        <taxon>Eukaryota</taxon>
        <taxon>Metazoa</taxon>
        <taxon>Spiralia</taxon>
        <taxon>Lophotrochozoa</taxon>
        <taxon>Platyhelminthes</taxon>
        <taxon>Monogenea</taxon>
        <taxon>Polyopisthocotylea</taxon>
        <taxon>Polystomatidea</taxon>
        <taxon>Polystomatidae</taxon>
        <taxon>Protopolystoma</taxon>
    </lineage>
</organism>
<evidence type="ECO:0000313" key="1">
    <source>
        <dbReference type="EMBL" id="VEL16937.1"/>
    </source>
</evidence>
<name>A0A448WPI6_9PLAT</name>
<gene>
    <name evidence="1" type="ORF">PXEA_LOCUS10377</name>
</gene>
<protein>
    <submittedName>
        <fullName evidence="1">Uncharacterized protein</fullName>
    </submittedName>
</protein>
<keyword evidence="2" id="KW-1185">Reference proteome</keyword>
<dbReference type="EMBL" id="CAAALY010030437">
    <property type="protein sequence ID" value="VEL16937.1"/>
    <property type="molecule type" value="Genomic_DNA"/>
</dbReference>
<sequence>MTATNVSLISSSSSDPVVWLFGCLTTHFRLVRLPLMRSGRR</sequence>
<accession>A0A448WPI6</accession>
<proteinExistence type="predicted"/>
<dbReference type="Proteomes" id="UP000784294">
    <property type="component" value="Unassembled WGS sequence"/>
</dbReference>
<dbReference type="AlphaFoldDB" id="A0A448WPI6"/>
<reference evidence="1" key="1">
    <citation type="submission" date="2018-11" db="EMBL/GenBank/DDBJ databases">
        <authorList>
            <consortium name="Pathogen Informatics"/>
        </authorList>
    </citation>
    <scope>NUCLEOTIDE SEQUENCE</scope>
</reference>
<evidence type="ECO:0000313" key="2">
    <source>
        <dbReference type="Proteomes" id="UP000784294"/>
    </source>
</evidence>
<comment type="caution">
    <text evidence="1">The sequence shown here is derived from an EMBL/GenBank/DDBJ whole genome shotgun (WGS) entry which is preliminary data.</text>
</comment>